<evidence type="ECO:0000256" key="1">
    <source>
        <dbReference type="ARBA" id="ARBA00022669"/>
    </source>
</evidence>
<feature type="domain" description="Chitin-binding type-2" evidence="6">
    <location>
        <begin position="53"/>
        <end position="114"/>
    </location>
</feature>
<dbReference type="PANTHER" id="PTHR23301:SF0">
    <property type="entry name" value="CHITIN-BINDING TYPE-2 DOMAIN-CONTAINING PROTEIN-RELATED"/>
    <property type="match status" value="1"/>
</dbReference>
<accession>A0A067R8R3</accession>
<dbReference type="GO" id="GO:0005576">
    <property type="term" value="C:extracellular region"/>
    <property type="evidence" value="ECO:0007669"/>
    <property type="project" value="InterPro"/>
</dbReference>
<dbReference type="SUPFAM" id="SSF57625">
    <property type="entry name" value="Invertebrate chitin-binding proteins"/>
    <property type="match status" value="3"/>
</dbReference>
<dbReference type="InterPro" id="IPR051940">
    <property type="entry name" value="Chitin_bind-dev_reg"/>
</dbReference>
<dbReference type="InParanoid" id="A0A067R8R3"/>
<dbReference type="GO" id="GO:0008061">
    <property type="term" value="F:chitin binding"/>
    <property type="evidence" value="ECO:0007669"/>
    <property type="project" value="UniProtKB-KW"/>
</dbReference>
<dbReference type="AlphaFoldDB" id="A0A067R8R3"/>
<dbReference type="Proteomes" id="UP000027135">
    <property type="component" value="Unassembled WGS sequence"/>
</dbReference>
<organism evidence="7 8">
    <name type="scientific">Zootermopsis nevadensis</name>
    <name type="common">Dampwood termite</name>
    <dbReference type="NCBI Taxonomy" id="136037"/>
    <lineage>
        <taxon>Eukaryota</taxon>
        <taxon>Metazoa</taxon>
        <taxon>Ecdysozoa</taxon>
        <taxon>Arthropoda</taxon>
        <taxon>Hexapoda</taxon>
        <taxon>Insecta</taxon>
        <taxon>Pterygota</taxon>
        <taxon>Neoptera</taxon>
        <taxon>Polyneoptera</taxon>
        <taxon>Dictyoptera</taxon>
        <taxon>Blattodea</taxon>
        <taxon>Blattoidea</taxon>
        <taxon>Termitoidae</taxon>
        <taxon>Termopsidae</taxon>
        <taxon>Zootermopsis</taxon>
    </lineage>
</organism>
<dbReference type="SMART" id="SM00494">
    <property type="entry name" value="ChtBD2"/>
    <property type="match status" value="3"/>
</dbReference>
<dbReference type="PANTHER" id="PTHR23301">
    <property type="entry name" value="CHITIN BINDING PERITROPHIN-A"/>
    <property type="match status" value="1"/>
</dbReference>
<name>A0A067R8R3_ZOONE</name>
<dbReference type="EMBL" id="KK852809">
    <property type="protein sequence ID" value="KDR15983.1"/>
    <property type="molecule type" value="Genomic_DNA"/>
</dbReference>
<dbReference type="OMA" id="DGWAFEQ"/>
<dbReference type="Pfam" id="PF01607">
    <property type="entry name" value="CBM_14"/>
    <property type="match status" value="3"/>
</dbReference>
<keyword evidence="1" id="KW-0147">Chitin-binding</keyword>
<dbReference type="PROSITE" id="PS50940">
    <property type="entry name" value="CHIT_BIND_II"/>
    <property type="match status" value="3"/>
</dbReference>
<evidence type="ECO:0000256" key="4">
    <source>
        <dbReference type="ARBA" id="ARBA00023157"/>
    </source>
</evidence>
<evidence type="ECO:0000259" key="6">
    <source>
        <dbReference type="PROSITE" id="PS50940"/>
    </source>
</evidence>
<gene>
    <name evidence="7" type="ORF">L798_10332</name>
</gene>
<keyword evidence="3" id="KW-0677">Repeat</keyword>
<keyword evidence="4" id="KW-1015">Disulfide bond</keyword>
<evidence type="ECO:0000313" key="8">
    <source>
        <dbReference type="Proteomes" id="UP000027135"/>
    </source>
</evidence>
<dbReference type="InterPro" id="IPR002557">
    <property type="entry name" value="Chitin-bd_dom"/>
</dbReference>
<evidence type="ECO:0000313" key="7">
    <source>
        <dbReference type="EMBL" id="KDR15983.1"/>
    </source>
</evidence>
<evidence type="ECO:0000256" key="3">
    <source>
        <dbReference type="ARBA" id="ARBA00022737"/>
    </source>
</evidence>
<protein>
    <recommendedName>
        <fullName evidence="6">Chitin-binding type-2 domain-containing protein</fullName>
    </recommendedName>
</protein>
<keyword evidence="2" id="KW-0732">Signal</keyword>
<proteinExistence type="predicted"/>
<keyword evidence="8" id="KW-1185">Reference proteome</keyword>
<sequence>MAGSARNETYRAMDRASSVRRLTGPVLGLLLLVASGGDCWPWGSDPFCPPGPEPECPRNPADDTSNYFPHPTDCHYYIQCDGSRKPICRQCGPTIYFSPKVLNCLWPLAAKCEHNATTRQDSLLPPICGPDRRHHLDCDREGNTFRDPSSCDHYYRCTGGTKVRNNCPSGQHYNGLLGACDDPCKAGCKPGANCNQRTTSFRTTSTTSKATSANCIPGVNCPTRSTTTPSCIPGVNCPSRSTTTPKCISGINCPESVTSKCTTGYNCQTTNRCVSDYKCEDEKTPMCFPNRDCDNPRPECPVCNEDGETFAHPLNCDWFYKCEGKVAVPVKCGCGFLYNARYRVCDYPCNVDCTGRAKRATQLKMFCQANASHSSGTMAFSQNSLRSKCGQL</sequence>
<dbReference type="InterPro" id="IPR036508">
    <property type="entry name" value="Chitin-bd_dom_sf"/>
</dbReference>
<dbReference type="Gene3D" id="2.170.140.10">
    <property type="entry name" value="Chitin binding domain"/>
    <property type="match status" value="3"/>
</dbReference>
<feature type="domain" description="Chitin-binding type-2" evidence="6">
    <location>
        <begin position="135"/>
        <end position="190"/>
    </location>
</feature>
<feature type="domain" description="Chitin-binding type-2" evidence="6">
    <location>
        <begin position="297"/>
        <end position="355"/>
    </location>
</feature>
<evidence type="ECO:0000256" key="2">
    <source>
        <dbReference type="ARBA" id="ARBA00022729"/>
    </source>
</evidence>
<reference evidence="7 8" key="1">
    <citation type="journal article" date="2014" name="Nat. Commun.">
        <title>Molecular traces of alternative social organization in a termite genome.</title>
        <authorList>
            <person name="Terrapon N."/>
            <person name="Li C."/>
            <person name="Robertson H.M."/>
            <person name="Ji L."/>
            <person name="Meng X."/>
            <person name="Booth W."/>
            <person name="Chen Z."/>
            <person name="Childers C.P."/>
            <person name="Glastad K.M."/>
            <person name="Gokhale K."/>
            <person name="Gowin J."/>
            <person name="Gronenberg W."/>
            <person name="Hermansen R.A."/>
            <person name="Hu H."/>
            <person name="Hunt B.G."/>
            <person name="Huylmans A.K."/>
            <person name="Khalil S.M."/>
            <person name="Mitchell R.D."/>
            <person name="Munoz-Torres M.C."/>
            <person name="Mustard J.A."/>
            <person name="Pan H."/>
            <person name="Reese J.T."/>
            <person name="Scharf M.E."/>
            <person name="Sun F."/>
            <person name="Vogel H."/>
            <person name="Xiao J."/>
            <person name="Yang W."/>
            <person name="Yang Z."/>
            <person name="Yang Z."/>
            <person name="Zhou J."/>
            <person name="Zhu J."/>
            <person name="Brent C.S."/>
            <person name="Elsik C.G."/>
            <person name="Goodisman M.A."/>
            <person name="Liberles D.A."/>
            <person name="Roe R.M."/>
            <person name="Vargo E.L."/>
            <person name="Vilcinskas A."/>
            <person name="Wang J."/>
            <person name="Bornberg-Bauer E."/>
            <person name="Korb J."/>
            <person name="Zhang G."/>
            <person name="Liebig J."/>
        </authorList>
    </citation>
    <scope>NUCLEOTIDE SEQUENCE [LARGE SCALE GENOMIC DNA]</scope>
    <source>
        <tissue evidence="7">Whole organism</tissue>
    </source>
</reference>
<evidence type="ECO:0000256" key="5">
    <source>
        <dbReference type="ARBA" id="ARBA00023180"/>
    </source>
</evidence>
<dbReference type="STRING" id="136037.A0A067R8R3"/>
<keyword evidence="5" id="KW-0325">Glycoprotein</keyword>